<sequence length="136" mass="16144">MKFISTPEVDMLLVSRSSRNQRQSLKGFVPRIGLSVVDYGRVEEIDSFYMDCQNFRDYYRDPYNKLHRPPVFQQYNGKCGRRARDKCSELLLLPTQWVREAQPVLYPVDYGRQLHLNDGIKLSGFYDYTSCIKYKR</sequence>
<reference evidence="1" key="1">
    <citation type="submission" date="2020-05" db="UniProtKB">
        <authorList>
            <consortium name="EnsemblMetazoa"/>
        </authorList>
    </citation>
    <scope>IDENTIFICATION</scope>
    <source>
        <strain evidence="1">USDA</strain>
    </source>
</reference>
<dbReference type="STRING" id="35570.A0A1I8Q435"/>
<accession>A0A1I8Q435</accession>
<keyword evidence="2" id="KW-1185">Reference proteome</keyword>
<organism evidence="1 2">
    <name type="scientific">Stomoxys calcitrans</name>
    <name type="common">Stable fly</name>
    <name type="synonym">Conops calcitrans</name>
    <dbReference type="NCBI Taxonomy" id="35570"/>
    <lineage>
        <taxon>Eukaryota</taxon>
        <taxon>Metazoa</taxon>
        <taxon>Ecdysozoa</taxon>
        <taxon>Arthropoda</taxon>
        <taxon>Hexapoda</taxon>
        <taxon>Insecta</taxon>
        <taxon>Pterygota</taxon>
        <taxon>Neoptera</taxon>
        <taxon>Endopterygota</taxon>
        <taxon>Diptera</taxon>
        <taxon>Brachycera</taxon>
        <taxon>Muscomorpha</taxon>
        <taxon>Muscoidea</taxon>
        <taxon>Muscidae</taxon>
        <taxon>Stomoxys</taxon>
    </lineage>
</organism>
<dbReference type="Proteomes" id="UP000095300">
    <property type="component" value="Unassembled WGS sequence"/>
</dbReference>
<protein>
    <submittedName>
        <fullName evidence="1">Uncharacterized protein</fullName>
    </submittedName>
</protein>
<dbReference type="OrthoDB" id="8181742at2759"/>
<proteinExistence type="predicted"/>
<dbReference type="EnsemblMetazoa" id="SCAU013721-RA">
    <property type="protein sequence ID" value="SCAU013721-PA"/>
    <property type="gene ID" value="SCAU013721"/>
</dbReference>
<dbReference type="AlphaFoldDB" id="A0A1I8Q435"/>
<gene>
    <name evidence="1" type="primary">106086871</name>
</gene>
<evidence type="ECO:0000313" key="2">
    <source>
        <dbReference type="Proteomes" id="UP000095300"/>
    </source>
</evidence>
<dbReference type="KEGG" id="scac:106086871"/>
<name>A0A1I8Q435_STOCA</name>
<evidence type="ECO:0000313" key="1">
    <source>
        <dbReference type="EnsemblMetazoa" id="SCAU013721-PA"/>
    </source>
</evidence>
<dbReference type="VEuPathDB" id="VectorBase:SCAU013721"/>